<proteinExistence type="predicted"/>
<dbReference type="InterPro" id="IPR005670">
    <property type="entry name" value="PstB-like"/>
</dbReference>
<keyword evidence="6" id="KW-1185">Reference proteome</keyword>
<feature type="non-terminal residue" evidence="5">
    <location>
        <position position="1"/>
    </location>
</feature>
<dbReference type="Gene3D" id="3.40.50.300">
    <property type="entry name" value="P-loop containing nucleotide triphosphate hydrolases"/>
    <property type="match status" value="1"/>
</dbReference>
<keyword evidence="1" id="KW-0813">Transport</keyword>
<comment type="caution">
    <text evidence="5">The sequence shown here is derived from an EMBL/GenBank/DDBJ whole genome shotgun (WGS) entry which is preliminary data.</text>
</comment>
<dbReference type="Pfam" id="PF00005">
    <property type="entry name" value="ABC_tran"/>
    <property type="match status" value="1"/>
</dbReference>
<dbReference type="EMBL" id="QEFC01000699">
    <property type="protein sequence ID" value="KAE9462457.1"/>
    <property type="molecule type" value="Genomic_DNA"/>
</dbReference>
<evidence type="ECO:0000256" key="2">
    <source>
        <dbReference type="ARBA" id="ARBA00022741"/>
    </source>
</evidence>
<dbReference type="SUPFAM" id="SSF52540">
    <property type="entry name" value="P-loop containing nucleoside triphosphate hydrolases"/>
    <property type="match status" value="1"/>
</dbReference>
<dbReference type="Proteomes" id="UP000428333">
    <property type="component" value="Linkage Group LG03"/>
</dbReference>
<organism evidence="5 6">
    <name type="scientific">Rhododendron williamsianum</name>
    <dbReference type="NCBI Taxonomy" id="262921"/>
    <lineage>
        <taxon>Eukaryota</taxon>
        <taxon>Viridiplantae</taxon>
        <taxon>Streptophyta</taxon>
        <taxon>Embryophyta</taxon>
        <taxon>Tracheophyta</taxon>
        <taxon>Spermatophyta</taxon>
        <taxon>Magnoliopsida</taxon>
        <taxon>eudicotyledons</taxon>
        <taxon>Gunneridae</taxon>
        <taxon>Pentapetalae</taxon>
        <taxon>asterids</taxon>
        <taxon>Ericales</taxon>
        <taxon>Ericaceae</taxon>
        <taxon>Ericoideae</taxon>
        <taxon>Rhodoreae</taxon>
        <taxon>Rhododendron</taxon>
    </lineage>
</organism>
<reference evidence="5 6" key="1">
    <citation type="journal article" date="2019" name="Genome Biol. Evol.">
        <title>The Rhododendron genome and chromosomal organization provide insight into shared whole-genome duplications across the heath family (Ericaceae).</title>
        <authorList>
            <person name="Soza V.L."/>
            <person name="Lindsley D."/>
            <person name="Waalkes A."/>
            <person name="Ramage E."/>
            <person name="Patwardhan R.P."/>
            <person name="Burton J.N."/>
            <person name="Adey A."/>
            <person name="Kumar A."/>
            <person name="Qiu R."/>
            <person name="Shendure J."/>
            <person name="Hall B."/>
        </authorList>
    </citation>
    <scope>NUCLEOTIDE SEQUENCE [LARGE SCALE GENOMIC DNA]</scope>
    <source>
        <strain evidence="5">RSF 1966-606</strain>
    </source>
</reference>
<dbReference type="GO" id="GO:0016887">
    <property type="term" value="F:ATP hydrolysis activity"/>
    <property type="evidence" value="ECO:0007669"/>
    <property type="project" value="InterPro"/>
</dbReference>
<dbReference type="PROSITE" id="PS50893">
    <property type="entry name" value="ABC_TRANSPORTER_2"/>
    <property type="match status" value="1"/>
</dbReference>
<evidence type="ECO:0000259" key="4">
    <source>
        <dbReference type="PROSITE" id="PS50893"/>
    </source>
</evidence>
<dbReference type="PROSITE" id="PS00211">
    <property type="entry name" value="ABC_TRANSPORTER_1"/>
    <property type="match status" value="1"/>
</dbReference>
<dbReference type="AlphaFoldDB" id="A0A6A4M6R4"/>
<dbReference type="GO" id="GO:0016020">
    <property type="term" value="C:membrane"/>
    <property type="evidence" value="ECO:0007669"/>
    <property type="project" value="InterPro"/>
</dbReference>
<dbReference type="InterPro" id="IPR017871">
    <property type="entry name" value="ABC_transporter-like_CS"/>
</dbReference>
<dbReference type="PANTHER" id="PTHR43423">
    <property type="entry name" value="ABC TRANSPORTER I FAMILY MEMBER 17"/>
    <property type="match status" value="1"/>
</dbReference>
<keyword evidence="2" id="KW-0547">Nucleotide-binding</keyword>
<feature type="domain" description="ABC transporter" evidence="4">
    <location>
        <begin position="39"/>
        <end position="309"/>
    </location>
</feature>
<evidence type="ECO:0000256" key="3">
    <source>
        <dbReference type="ARBA" id="ARBA00022840"/>
    </source>
</evidence>
<dbReference type="InterPro" id="IPR003593">
    <property type="entry name" value="AAA+_ATPase"/>
</dbReference>
<evidence type="ECO:0000313" key="6">
    <source>
        <dbReference type="Proteomes" id="UP000428333"/>
    </source>
</evidence>
<keyword evidence="3" id="KW-0067">ATP-binding</keyword>
<dbReference type="GO" id="GO:0005315">
    <property type="term" value="F:phosphate transmembrane transporter activity"/>
    <property type="evidence" value="ECO:0007669"/>
    <property type="project" value="InterPro"/>
</dbReference>
<protein>
    <recommendedName>
        <fullName evidence="4">ABC transporter domain-containing protein</fullName>
    </recommendedName>
</protein>
<dbReference type="GO" id="GO:0035435">
    <property type="term" value="P:phosphate ion transmembrane transport"/>
    <property type="evidence" value="ECO:0007669"/>
    <property type="project" value="InterPro"/>
</dbReference>
<dbReference type="CDD" id="cd03260">
    <property type="entry name" value="ABC_PstB_phosphate_transporter"/>
    <property type="match status" value="1"/>
</dbReference>
<name>A0A6A4M6R4_9ERIC</name>
<dbReference type="InterPro" id="IPR027417">
    <property type="entry name" value="P-loop_NTPase"/>
</dbReference>
<evidence type="ECO:0000256" key="1">
    <source>
        <dbReference type="ARBA" id="ARBA00022448"/>
    </source>
</evidence>
<dbReference type="InterPro" id="IPR003439">
    <property type="entry name" value="ABC_transporter-like_ATP-bd"/>
</dbReference>
<evidence type="ECO:0000313" key="5">
    <source>
        <dbReference type="EMBL" id="KAE9462457.1"/>
    </source>
</evidence>
<dbReference type="PANTHER" id="PTHR43423:SF1">
    <property type="entry name" value="ABC TRANSPORTER I FAMILY MEMBER 17"/>
    <property type="match status" value="1"/>
</dbReference>
<dbReference type="SMART" id="SM00382">
    <property type="entry name" value="AAA"/>
    <property type="match status" value="1"/>
</dbReference>
<gene>
    <name evidence="5" type="ORF">C3L33_05663</name>
</gene>
<sequence>MTSKASIQLVETSDTIDEDREHLLVVDMEAGEGEAEPKFSIRNLTTEQVISESGRPILKEINAEIPKGMVVGIIGPSGSGKSTLLRALNRLWEPPPRTVFMDGRDICSLDVLPSAVKLGCSSSYLLYLKVKPLHIISKPLAAIYYRGLSGRSTLDTFMILYYIFAGTVADNVRYGPLLRGKKLADNDVYKLLTLADLDSSFFNKNGRELSVGQAQRVALARTLANDPEVLLLDEPTSALDPISTQNIEDVLVKLKKNKGMTVVMVSHSIKQIQRIADLVCLLVDGEIVEVLKPNQLSHAKHPMALQFLQLSN</sequence>
<dbReference type="GO" id="GO:0005524">
    <property type="term" value="F:ATP binding"/>
    <property type="evidence" value="ECO:0007669"/>
    <property type="project" value="UniProtKB-KW"/>
</dbReference>
<dbReference type="OrthoDB" id="6593433at2759"/>
<accession>A0A6A4M6R4</accession>